<reference evidence="2 3" key="1">
    <citation type="submission" date="2019-09" db="EMBL/GenBank/DDBJ databases">
        <title>A chromosome-level genome assembly of the Chinese tupelo Nyssa sinensis.</title>
        <authorList>
            <person name="Yang X."/>
            <person name="Kang M."/>
            <person name="Yang Y."/>
            <person name="Xiong H."/>
            <person name="Wang M."/>
            <person name="Zhang Z."/>
            <person name="Wang Z."/>
            <person name="Wu H."/>
            <person name="Ma T."/>
            <person name="Liu J."/>
            <person name="Xi Z."/>
        </authorList>
    </citation>
    <scope>NUCLEOTIDE SEQUENCE [LARGE SCALE GENOMIC DNA]</scope>
    <source>
        <strain evidence="2">J267</strain>
        <tissue evidence="2">Leaf</tissue>
    </source>
</reference>
<name>A0A5J5C476_9ASTE</name>
<feature type="region of interest" description="Disordered" evidence="1">
    <location>
        <begin position="168"/>
        <end position="191"/>
    </location>
</feature>
<dbReference type="EMBL" id="CM018031">
    <property type="protein sequence ID" value="KAA8548737.1"/>
    <property type="molecule type" value="Genomic_DNA"/>
</dbReference>
<evidence type="ECO:0000313" key="3">
    <source>
        <dbReference type="Proteomes" id="UP000325577"/>
    </source>
</evidence>
<protein>
    <submittedName>
        <fullName evidence="2">Uncharacterized protein</fullName>
    </submittedName>
</protein>
<evidence type="ECO:0000256" key="1">
    <source>
        <dbReference type="SAM" id="MobiDB-lite"/>
    </source>
</evidence>
<dbReference type="AlphaFoldDB" id="A0A5J5C476"/>
<keyword evidence="3" id="KW-1185">Reference proteome</keyword>
<organism evidence="2 3">
    <name type="scientific">Nyssa sinensis</name>
    <dbReference type="NCBI Taxonomy" id="561372"/>
    <lineage>
        <taxon>Eukaryota</taxon>
        <taxon>Viridiplantae</taxon>
        <taxon>Streptophyta</taxon>
        <taxon>Embryophyta</taxon>
        <taxon>Tracheophyta</taxon>
        <taxon>Spermatophyta</taxon>
        <taxon>Magnoliopsida</taxon>
        <taxon>eudicotyledons</taxon>
        <taxon>Gunneridae</taxon>
        <taxon>Pentapetalae</taxon>
        <taxon>asterids</taxon>
        <taxon>Cornales</taxon>
        <taxon>Nyssaceae</taxon>
        <taxon>Nyssa</taxon>
    </lineage>
</organism>
<accession>A0A5J5C476</accession>
<evidence type="ECO:0000313" key="2">
    <source>
        <dbReference type="EMBL" id="KAA8548737.1"/>
    </source>
</evidence>
<proteinExistence type="predicted"/>
<dbReference type="OrthoDB" id="10653356at2759"/>
<feature type="region of interest" description="Disordered" evidence="1">
    <location>
        <begin position="91"/>
        <end position="155"/>
    </location>
</feature>
<gene>
    <name evidence="2" type="ORF">F0562_000421</name>
</gene>
<sequence>MVAVNYQHPDNEWHPDTGATHHLTNDVNNIHLQNGDYDSEDHIQVANGASQIFVSRHVVFDESLYPYTVPTSVKPTPKPAPAVLPPNLNLSPSSSSVSPGTNVQFAAPSPLPMASPSSPQIDLPLGSGSLAKDTTLPQHADSPAHPPFPPRQQHHNMHSMITRSKNNIHKPKLASDSHTRYPIPKALMATI</sequence>
<feature type="compositionally biased region" description="Low complexity" evidence="1">
    <location>
        <begin position="106"/>
        <end position="119"/>
    </location>
</feature>
<dbReference type="Proteomes" id="UP000325577">
    <property type="component" value="Linkage Group LG0"/>
</dbReference>